<keyword evidence="2" id="KW-0812">Transmembrane</keyword>
<feature type="transmembrane region" description="Helical" evidence="2">
    <location>
        <begin position="124"/>
        <end position="149"/>
    </location>
</feature>
<feature type="region of interest" description="Disordered" evidence="1">
    <location>
        <begin position="1"/>
        <end position="34"/>
    </location>
</feature>
<dbReference type="OrthoDB" id="2927416at2759"/>
<accession>A0A9P7G2Y9</accession>
<comment type="caution">
    <text evidence="3">The sequence shown here is derived from an EMBL/GenBank/DDBJ whole genome shotgun (WGS) entry which is preliminary data.</text>
</comment>
<evidence type="ECO:0000256" key="1">
    <source>
        <dbReference type="SAM" id="MobiDB-lite"/>
    </source>
</evidence>
<keyword evidence="4" id="KW-1185">Reference proteome</keyword>
<proteinExistence type="predicted"/>
<evidence type="ECO:0000313" key="3">
    <source>
        <dbReference type="EMBL" id="KAG5641840.1"/>
    </source>
</evidence>
<keyword evidence="2" id="KW-1133">Transmembrane helix</keyword>
<evidence type="ECO:0000313" key="4">
    <source>
        <dbReference type="Proteomes" id="UP000775547"/>
    </source>
</evidence>
<sequence length="351" mass="38193">MFNRPPPLQLQLDNTQPDLRPAPQVQPQNQGKPASLEDAGFVAQLYAFAAQVYQADWRNVVIAGKLAAVNAIRFFVSAATAFSEAASDPDSRASRPLAPIPSSHLLTPRKYLCLEPGLLSKLPALSIALGTLYILTALIQVFGAFSAILRRLPLIRAYVHLAILAGLCITAANFVSGVQYFMLARGKLRPGETPPPSLARTQCLHAWRITSLSHLLQIPVFSLLPAVGFFLLVWVWWHQVRDTQHAAFIPGIVVGDSEAEQGRVVLMAERAIQRGGYGYGYRALVFDSDVDADSAAVDVNLRPLNAWAQTHMQRPLDSIVMRTATSPYGVSPGPPSYAPGYGHGYDGGRFI</sequence>
<gene>
    <name evidence="3" type="ORF">DXG03_004122</name>
</gene>
<reference evidence="3" key="2">
    <citation type="submission" date="2021-10" db="EMBL/GenBank/DDBJ databases">
        <title>Phylogenomics reveals ancestral predisposition of the termite-cultivated fungus Termitomyces towards a domesticated lifestyle.</title>
        <authorList>
            <person name="Auxier B."/>
            <person name="Grum-Grzhimaylo A."/>
            <person name="Cardenas M.E."/>
            <person name="Lodge J.D."/>
            <person name="Laessoe T."/>
            <person name="Pedersen O."/>
            <person name="Smith M.E."/>
            <person name="Kuyper T.W."/>
            <person name="Franco-Molano E.A."/>
            <person name="Baroni T.J."/>
            <person name="Aanen D.K."/>
        </authorList>
    </citation>
    <scope>NUCLEOTIDE SEQUENCE</scope>
    <source>
        <strain evidence="3">AP01</strain>
        <tissue evidence="3">Mycelium</tissue>
    </source>
</reference>
<dbReference type="EMBL" id="JABCKV010000243">
    <property type="protein sequence ID" value="KAG5641840.1"/>
    <property type="molecule type" value="Genomic_DNA"/>
</dbReference>
<reference evidence="3" key="1">
    <citation type="submission" date="2020-07" db="EMBL/GenBank/DDBJ databases">
        <authorList>
            <person name="Nieuwenhuis M."/>
            <person name="Van De Peppel L.J.J."/>
        </authorList>
    </citation>
    <scope>NUCLEOTIDE SEQUENCE</scope>
    <source>
        <strain evidence="3">AP01</strain>
        <tissue evidence="3">Mycelium</tissue>
    </source>
</reference>
<protein>
    <submittedName>
        <fullName evidence="3">Uncharacterized protein</fullName>
    </submittedName>
</protein>
<name>A0A9P7G2Y9_9AGAR</name>
<feature type="transmembrane region" description="Helical" evidence="2">
    <location>
        <begin position="161"/>
        <end position="182"/>
    </location>
</feature>
<dbReference type="AlphaFoldDB" id="A0A9P7G2Y9"/>
<evidence type="ECO:0000256" key="2">
    <source>
        <dbReference type="SAM" id="Phobius"/>
    </source>
</evidence>
<dbReference type="Proteomes" id="UP000775547">
    <property type="component" value="Unassembled WGS sequence"/>
</dbReference>
<organism evidence="3 4">
    <name type="scientific">Asterophora parasitica</name>
    <dbReference type="NCBI Taxonomy" id="117018"/>
    <lineage>
        <taxon>Eukaryota</taxon>
        <taxon>Fungi</taxon>
        <taxon>Dikarya</taxon>
        <taxon>Basidiomycota</taxon>
        <taxon>Agaricomycotina</taxon>
        <taxon>Agaricomycetes</taxon>
        <taxon>Agaricomycetidae</taxon>
        <taxon>Agaricales</taxon>
        <taxon>Tricholomatineae</taxon>
        <taxon>Lyophyllaceae</taxon>
        <taxon>Asterophora</taxon>
    </lineage>
</organism>
<feature type="transmembrane region" description="Helical" evidence="2">
    <location>
        <begin position="216"/>
        <end position="237"/>
    </location>
</feature>
<keyword evidence="2" id="KW-0472">Membrane</keyword>